<dbReference type="Pfam" id="PF01757">
    <property type="entry name" value="Acyl_transf_3"/>
    <property type="match status" value="1"/>
</dbReference>
<sequence length="343" mass="37318">MQRNEAEIRISILRFIMIFGVVVLHVPPHVPIAEIGPGAFDQLKAFFQSAVFRCSVPVLTVISGYLLFRAGLDRRYGALLRKKLKTLVVPFLAFNLPLVALAFLLQSGGDFAISYQLVPLDAATMLDAAFAFSAAPLNFPLYFLRDLMVLALAAPLLGWCLRHAALPGLAAALLIMLYDLGGPLLLRTEMLVAFYVGGMAALRGWNLHALDRFAWPALLAFLLAAAAMVAGRVENTTWLGLAAPFLVWPAASLLDGTRTGRWLAGMGRYSFFIFLAHSVVLLVAWMAWRHLAGGLPYPLFWAVAPFATVALLVALHRLASRHLGDPFHRLLGARGPAPRAVAG</sequence>
<gene>
    <name evidence="9" type="ORF">HEQ75_17665</name>
</gene>
<dbReference type="EMBL" id="JAAVNE010000030">
    <property type="protein sequence ID" value="NKC32697.1"/>
    <property type="molecule type" value="Genomic_DNA"/>
</dbReference>
<evidence type="ECO:0000256" key="1">
    <source>
        <dbReference type="ARBA" id="ARBA00004651"/>
    </source>
</evidence>
<keyword evidence="9" id="KW-0012">Acyltransferase</keyword>
<keyword evidence="10" id="KW-1185">Reference proteome</keyword>
<keyword evidence="5 7" id="KW-1133">Transmembrane helix</keyword>
<dbReference type="PANTHER" id="PTHR40074">
    <property type="entry name" value="O-ACETYLTRANSFERASE WECH"/>
    <property type="match status" value="1"/>
</dbReference>
<evidence type="ECO:0000256" key="3">
    <source>
        <dbReference type="ARBA" id="ARBA00022475"/>
    </source>
</evidence>
<feature type="domain" description="Acyltransferase 3" evidence="8">
    <location>
        <begin position="10"/>
        <end position="316"/>
    </location>
</feature>
<keyword evidence="4 7" id="KW-0812">Transmembrane</keyword>
<evidence type="ECO:0000256" key="2">
    <source>
        <dbReference type="ARBA" id="ARBA00007400"/>
    </source>
</evidence>
<accession>A0ABX1EAA2</accession>
<evidence type="ECO:0000256" key="4">
    <source>
        <dbReference type="ARBA" id="ARBA00022692"/>
    </source>
</evidence>
<comment type="caution">
    <text evidence="9">The sequence shown here is derived from an EMBL/GenBank/DDBJ whole genome shotgun (WGS) entry which is preliminary data.</text>
</comment>
<feature type="transmembrane region" description="Helical" evidence="7">
    <location>
        <begin position="12"/>
        <end position="30"/>
    </location>
</feature>
<evidence type="ECO:0000259" key="8">
    <source>
        <dbReference type="Pfam" id="PF01757"/>
    </source>
</evidence>
<evidence type="ECO:0000256" key="5">
    <source>
        <dbReference type="ARBA" id="ARBA00022989"/>
    </source>
</evidence>
<evidence type="ECO:0000256" key="7">
    <source>
        <dbReference type="SAM" id="Phobius"/>
    </source>
</evidence>
<feature type="transmembrane region" description="Helical" evidence="7">
    <location>
        <begin position="50"/>
        <end position="72"/>
    </location>
</feature>
<feature type="transmembrane region" description="Helical" evidence="7">
    <location>
        <begin position="184"/>
        <end position="202"/>
    </location>
</feature>
<keyword evidence="3" id="KW-1003">Cell membrane</keyword>
<feature type="transmembrane region" description="Helical" evidence="7">
    <location>
        <begin position="125"/>
        <end position="144"/>
    </location>
</feature>
<dbReference type="GO" id="GO:0016746">
    <property type="term" value="F:acyltransferase activity"/>
    <property type="evidence" value="ECO:0007669"/>
    <property type="project" value="UniProtKB-KW"/>
</dbReference>
<proteinExistence type="inferred from homology"/>
<dbReference type="PANTHER" id="PTHR40074:SF2">
    <property type="entry name" value="O-ACETYLTRANSFERASE WECH"/>
    <property type="match status" value="1"/>
</dbReference>
<keyword evidence="6 7" id="KW-0472">Membrane</keyword>
<evidence type="ECO:0000256" key="6">
    <source>
        <dbReference type="ARBA" id="ARBA00023136"/>
    </source>
</evidence>
<evidence type="ECO:0000313" key="9">
    <source>
        <dbReference type="EMBL" id="NKC32697.1"/>
    </source>
</evidence>
<comment type="subcellular location">
    <subcellularLocation>
        <location evidence="1">Cell membrane</location>
        <topology evidence="1">Multi-pass membrane protein</topology>
    </subcellularLocation>
</comment>
<evidence type="ECO:0000313" key="10">
    <source>
        <dbReference type="Proteomes" id="UP000787635"/>
    </source>
</evidence>
<organism evidence="9 10">
    <name type="scientific">Falsiroseomonas selenitidurans</name>
    <dbReference type="NCBI Taxonomy" id="2716335"/>
    <lineage>
        <taxon>Bacteria</taxon>
        <taxon>Pseudomonadati</taxon>
        <taxon>Pseudomonadota</taxon>
        <taxon>Alphaproteobacteria</taxon>
        <taxon>Acetobacterales</taxon>
        <taxon>Roseomonadaceae</taxon>
        <taxon>Falsiroseomonas</taxon>
    </lineage>
</organism>
<dbReference type="RefSeq" id="WP_168033078.1">
    <property type="nucleotide sequence ID" value="NZ_JAAVNE010000030.1"/>
</dbReference>
<dbReference type="Proteomes" id="UP000787635">
    <property type="component" value="Unassembled WGS sequence"/>
</dbReference>
<comment type="similarity">
    <text evidence="2">Belongs to the acyltransferase 3 family.</text>
</comment>
<keyword evidence="9" id="KW-0808">Transferase</keyword>
<feature type="transmembrane region" description="Helical" evidence="7">
    <location>
        <begin position="237"/>
        <end position="257"/>
    </location>
</feature>
<feature type="transmembrane region" description="Helical" evidence="7">
    <location>
        <begin position="214"/>
        <end position="231"/>
    </location>
</feature>
<protein>
    <submittedName>
        <fullName evidence="9">Acyltransferase</fullName>
    </submittedName>
</protein>
<name>A0ABX1EAA2_9PROT</name>
<feature type="transmembrane region" description="Helical" evidence="7">
    <location>
        <begin position="156"/>
        <end position="178"/>
    </location>
</feature>
<feature type="transmembrane region" description="Helical" evidence="7">
    <location>
        <begin position="84"/>
        <end position="105"/>
    </location>
</feature>
<reference evidence="9 10" key="1">
    <citation type="submission" date="2020-03" db="EMBL/GenBank/DDBJ databases">
        <title>Roseomonas selenitidurans sp. nov. isolated from urban soil.</title>
        <authorList>
            <person name="Liu H."/>
        </authorList>
    </citation>
    <scope>NUCLEOTIDE SEQUENCE [LARGE SCALE GENOMIC DNA]</scope>
    <source>
        <strain evidence="9 10">BU-1</strain>
    </source>
</reference>
<feature type="transmembrane region" description="Helical" evidence="7">
    <location>
        <begin position="300"/>
        <end position="319"/>
    </location>
</feature>
<dbReference type="InterPro" id="IPR002656">
    <property type="entry name" value="Acyl_transf_3_dom"/>
</dbReference>
<feature type="transmembrane region" description="Helical" evidence="7">
    <location>
        <begin position="269"/>
        <end position="288"/>
    </location>
</feature>